<organism evidence="2 3">
    <name type="scientific">Roseateles aquatilis</name>
    <dbReference type="NCBI Taxonomy" id="431061"/>
    <lineage>
        <taxon>Bacteria</taxon>
        <taxon>Pseudomonadati</taxon>
        <taxon>Pseudomonadota</taxon>
        <taxon>Betaproteobacteria</taxon>
        <taxon>Burkholderiales</taxon>
        <taxon>Sphaerotilaceae</taxon>
        <taxon>Roseateles</taxon>
    </lineage>
</organism>
<protein>
    <recommendedName>
        <fullName evidence="4">Haem-binding uptake Tiki superfamily ChaN domain-containing protein</fullName>
    </recommendedName>
</protein>
<evidence type="ECO:0000313" key="2">
    <source>
        <dbReference type="EMBL" id="OWQ84376.1"/>
    </source>
</evidence>
<name>A0A246IW21_9BURK</name>
<proteinExistence type="predicted"/>
<comment type="caution">
    <text evidence="2">The sequence shown here is derived from an EMBL/GenBank/DDBJ whole genome shotgun (WGS) entry which is preliminary data.</text>
</comment>
<keyword evidence="1" id="KW-0732">Signal</keyword>
<evidence type="ECO:0000313" key="3">
    <source>
        <dbReference type="Proteomes" id="UP000197468"/>
    </source>
</evidence>
<dbReference type="RefSeq" id="WP_088387594.1">
    <property type="nucleotide sequence ID" value="NZ_NIOF01000016.1"/>
</dbReference>
<reference evidence="2 3" key="1">
    <citation type="journal article" date="2008" name="Int. J. Syst. Evol. Microbiol.">
        <title>Description of Roseateles aquatilis sp. nov. and Roseateles terrae sp. nov., in the class Betaproteobacteria, and emended description of the genus Roseateles.</title>
        <authorList>
            <person name="Gomila M."/>
            <person name="Bowien B."/>
            <person name="Falsen E."/>
            <person name="Moore E.R."/>
            <person name="Lalucat J."/>
        </authorList>
    </citation>
    <scope>NUCLEOTIDE SEQUENCE [LARGE SCALE GENOMIC DNA]</scope>
    <source>
        <strain evidence="2 3">CCUG 48205</strain>
    </source>
</reference>
<evidence type="ECO:0000256" key="1">
    <source>
        <dbReference type="SAM" id="SignalP"/>
    </source>
</evidence>
<dbReference type="SUPFAM" id="SSF159501">
    <property type="entry name" value="EreA/ChaN-like"/>
    <property type="match status" value="1"/>
</dbReference>
<sequence length="287" mass="30684">MSPLLKTLCAAALGLLTARVHAASPACEVDAQLKLERITERTILVGETHGNEQAPAFVARLVCGLLAQHRPVIVALERADAEQVSTERFLASAGTAADVRALLGQRGWNMAMQDGRSSQAVFRLLDQLRQWRQTGQPVELVMMRKPPRFEVPDSSASVPRLDDNALQAQEDLDMADSVTAALQRHPTHVAVVFAGTFHTVVGSKTHRDMIGAPSMGDVLASRGPVHVIGLGGGAGETWACLRAKGCGPTPLSGGPWDLPDARIDTRVHLGPVTASGPAVRRQPEMRE</sequence>
<accession>A0A246IW21</accession>
<feature type="chain" id="PRO_5012512606" description="Haem-binding uptake Tiki superfamily ChaN domain-containing protein" evidence="1">
    <location>
        <begin position="23"/>
        <end position="287"/>
    </location>
</feature>
<evidence type="ECO:0008006" key="4">
    <source>
        <dbReference type="Google" id="ProtNLM"/>
    </source>
</evidence>
<dbReference type="OrthoDB" id="8890467at2"/>
<feature type="signal peptide" evidence="1">
    <location>
        <begin position="1"/>
        <end position="22"/>
    </location>
</feature>
<gene>
    <name evidence="2" type="ORF">CDN99_24075</name>
</gene>
<keyword evidence="3" id="KW-1185">Reference proteome</keyword>
<dbReference type="AlphaFoldDB" id="A0A246IW21"/>
<dbReference type="EMBL" id="NIOF01000016">
    <property type="protein sequence ID" value="OWQ84376.1"/>
    <property type="molecule type" value="Genomic_DNA"/>
</dbReference>
<dbReference type="Proteomes" id="UP000197468">
    <property type="component" value="Unassembled WGS sequence"/>
</dbReference>